<dbReference type="GO" id="GO:0009693">
    <property type="term" value="P:ethylene biosynthetic process"/>
    <property type="evidence" value="ECO:0007669"/>
    <property type="project" value="UniProtKB-KW"/>
</dbReference>
<evidence type="ECO:0000256" key="1">
    <source>
        <dbReference type="ARBA" id="ARBA00001954"/>
    </source>
</evidence>
<evidence type="ECO:0000313" key="13">
    <source>
        <dbReference type="EMBL" id="CEF40676.1"/>
    </source>
</evidence>
<dbReference type="Proteomes" id="UP000056109">
    <property type="component" value="Chromosome I"/>
</dbReference>
<dbReference type="InterPro" id="IPR026992">
    <property type="entry name" value="DIOX_N"/>
</dbReference>
<name>A0A0U5ETA2_9PROT</name>
<dbReference type="InterPro" id="IPR050231">
    <property type="entry name" value="Iron_ascorbate_oxido_reductase"/>
</dbReference>
<dbReference type="PRINTS" id="PR00682">
    <property type="entry name" value="IPNSYNTHASE"/>
</dbReference>
<evidence type="ECO:0000256" key="3">
    <source>
        <dbReference type="ARBA" id="ARBA00012293"/>
    </source>
</evidence>
<comment type="catalytic activity">
    <reaction evidence="9">
        <text>2-oxoglutarate + O2 + 2 H(+) = ethene + 3 CO2 + H2O</text>
        <dbReference type="Rhea" id="RHEA:31523"/>
        <dbReference type="ChEBI" id="CHEBI:15377"/>
        <dbReference type="ChEBI" id="CHEBI:15378"/>
        <dbReference type="ChEBI" id="CHEBI:15379"/>
        <dbReference type="ChEBI" id="CHEBI:16526"/>
        <dbReference type="ChEBI" id="CHEBI:16810"/>
        <dbReference type="ChEBI" id="CHEBI:18153"/>
        <dbReference type="EC" id="1.13.12.19"/>
    </reaction>
</comment>
<protein>
    <recommendedName>
        <fullName evidence="5">2-oxoglutarate-dependent ethylene/succinate-forming enzyme</fullName>
        <ecNumber evidence="4">1.13.12.19</ecNumber>
        <ecNumber evidence="3">1.14.20.7</ecNumber>
    </recommendedName>
    <alternativeName>
        <fullName evidence="7">2-oxoglutarate dioxygenase (ethylene-forming)</fullName>
    </alternativeName>
    <alternativeName>
        <fullName evidence="8">2-oxoglutarate/L-arginine monooxygenase/decarboxylase (succinate-forming)</fullName>
    </alternativeName>
</protein>
<evidence type="ECO:0000256" key="2">
    <source>
        <dbReference type="ARBA" id="ARBA00004767"/>
    </source>
</evidence>
<dbReference type="AlphaFoldDB" id="A0A0U5ETA2"/>
<feature type="domain" description="Fe2OG dioxygenase" evidence="12">
    <location>
        <begin position="166"/>
        <end position="275"/>
    </location>
</feature>
<keyword evidence="6" id="KW-0266">Ethylene biosynthesis</keyword>
<evidence type="ECO:0000256" key="4">
    <source>
        <dbReference type="ARBA" id="ARBA00012531"/>
    </source>
</evidence>
<reference evidence="14" key="1">
    <citation type="submission" date="2014-09" db="EMBL/GenBank/DDBJ databases">
        <authorList>
            <person name="Illeghems K.G."/>
        </authorList>
    </citation>
    <scope>NUCLEOTIDE SEQUENCE [LARGE SCALE GENOMIC DNA]</scope>
    <source>
        <strain evidence="14">108B</strain>
    </source>
</reference>
<comment type="similarity">
    <text evidence="11">Belongs to the iron/ascorbate-dependent oxidoreductase family.</text>
</comment>
<evidence type="ECO:0000256" key="10">
    <source>
        <dbReference type="ARBA" id="ARBA00049359"/>
    </source>
</evidence>
<dbReference type="RefSeq" id="WP_058987461.1">
    <property type="nucleotide sequence ID" value="NZ_JAIMFQ010000008.1"/>
</dbReference>
<dbReference type="EMBL" id="LN606600">
    <property type="protein sequence ID" value="CEF40676.1"/>
    <property type="molecule type" value="Genomic_DNA"/>
</dbReference>
<evidence type="ECO:0000256" key="11">
    <source>
        <dbReference type="RuleBase" id="RU003682"/>
    </source>
</evidence>
<dbReference type="PANTHER" id="PTHR47990">
    <property type="entry name" value="2-OXOGLUTARATE (2OG) AND FE(II)-DEPENDENT OXYGENASE SUPERFAMILY PROTEIN-RELATED"/>
    <property type="match status" value="1"/>
</dbReference>
<keyword evidence="14" id="KW-1185">Reference proteome</keyword>
<evidence type="ECO:0000256" key="8">
    <source>
        <dbReference type="ARBA" id="ARBA00031282"/>
    </source>
</evidence>
<dbReference type="InterPro" id="IPR005123">
    <property type="entry name" value="Oxoglu/Fe-dep_dioxygenase_dom"/>
</dbReference>
<dbReference type="KEGG" id="asz:ASN_1311"/>
<dbReference type="PATRIC" id="fig|446692.3.peg.1316"/>
<keyword evidence="11 13" id="KW-0560">Oxidoreductase</keyword>
<keyword evidence="11" id="KW-0479">Metal-binding</keyword>
<dbReference type="GO" id="GO:0046872">
    <property type="term" value="F:metal ion binding"/>
    <property type="evidence" value="ECO:0007669"/>
    <property type="project" value="UniProtKB-KW"/>
</dbReference>
<dbReference type="PROSITE" id="PS51471">
    <property type="entry name" value="FE2OG_OXY"/>
    <property type="match status" value="1"/>
</dbReference>
<dbReference type="Pfam" id="PF03171">
    <property type="entry name" value="2OG-FeII_Oxy"/>
    <property type="match status" value="1"/>
</dbReference>
<evidence type="ECO:0000256" key="9">
    <source>
        <dbReference type="ARBA" id="ARBA00047725"/>
    </source>
</evidence>
<dbReference type="EC" id="1.14.20.7" evidence="3"/>
<dbReference type="SUPFAM" id="SSF51197">
    <property type="entry name" value="Clavaminate synthase-like"/>
    <property type="match status" value="1"/>
</dbReference>
<proteinExistence type="inferred from homology"/>
<dbReference type="InterPro" id="IPR027443">
    <property type="entry name" value="IPNS-like_sf"/>
</dbReference>
<evidence type="ECO:0000256" key="7">
    <source>
        <dbReference type="ARBA" id="ARBA00031011"/>
    </source>
</evidence>
<accession>A0A0U5ETA2</accession>
<evidence type="ECO:0000259" key="12">
    <source>
        <dbReference type="PROSITE" id="PS51471"/>
    </source>
</evidence>
<dbReference type="GeneID" id="34782395"/>
<comment type="pathway">
    <text evidence="2">Alkene biosynthesis; ethylene biosynthesis via 2-oxoglutarate.</text>
</comment>
<dbReference type="GO" id="GO:0102276">
    <property type="term" value="F:2-oxoglutarate oxygenase/decarboxylase (ethylene-forming) activity"/>
    <property type="evidence" value="ECO:0007669"/>
    <property type="project" value="UniProtKB-EC"/>
</dbReference>
<keyword evidence="11" id="KW-0408">Iron</keyword>
<sequence length="314" mass="33890">MTAVESIPVIDIASWISGDTGAERAIADRVDAACREIGFFLVTGHSVSEGIQRTLYDEARRFFDLPDSVKSLAHDAGDEMGGLVFLPLEREALAGTQGVIGPGDYKESLNYGAGLPGGRWPAGSAALREAFITYFAAMETLSKTMREIFCLAIGLPRDCFEEDFAGHLSALRVINYPEQPQPLAEGQVRAGAHTDYGFLTILRSEDTPGGLQVQGRGGAWIDAPAVEGAFIINIGDAFMRWTNGVWRSTPHRVVNPPAKAGRGSRRQSIPFFLNPRADTVINCLEPFLGEGGEALCPPITYADYIALKTRQANG</sequence>
<comment type="cofactor">
    <cofactor evidence="1">
        <name>Fe(2+)</name>
        <dbReference type="ChEBI" id="CHEBI:29033"/>
    </cofactor>
</comment>
<gene>
    <name evidence="13" type="ORF">ASN_1311</name>
</gene>
<evidence type="ECO:0000256" key="5">
    <source>
        <dbReference type="ARBA" id="ARBA00019045"/>
    </source>
</evidence>
<comment type="catalytic activity">
    <reaction evidence="10">
        <text>L-arginine + 2-oxoglutarate + O2 = guanidine + L-glutamate 5-semialdehyde + succinate + CO2</text>
        <dbReference type="Rhea" id="RHEA:31535"/>
        <dbReference type="ChEBI" id="CHEBI:15379"/>
        <dbReference type="ChEBI" id="CHEBI:16526"/>
        <dbReference type="ChEBI" id="CHEBI:16810"/>
        <dbReference type="ChEBI" id="CHEBI:30031"/>
        <dbReference type="ChEBI" id="CHEBI:30087"/>
        <dbReference type="ChEBI" id="CHEBI:32682"/>
        <dbReference type="ChEBI" id="CHEBI:58066"/>
        <dbReference type="EC" id="1.14.20.7"/>
    </reaction>
</comment>
<dbReference type="EC" id="1.13.12.19" evidence="4"/>
<evidence type="ECO:0000313" key="14">
    <source>
        <dbReference type="Proteomes" id="UP000056109"/>
    </source>
</evidence>
<dbReference type="Pfam" id="PF14226">
    <property type="entry name" value="DIOX_N"/>
    <property type="match status" value="1"/>
</dbReference>
<organism evidence="13 14">
    <name type="scientific">Acetobacter senegalensis</name>
    <dbReference type="NCBI Taxonomy" id="446692"/>
    <lineage>
        <taxon>Bacteria</taxon>
        <taxon>Pseudomonadati</taxon>
        <taxon>Pseudomonadota</taxon>
        <taxon>Alphaproteobacteria</taxon>
        <taxon>Acetobacterales</taxon>
        <taxon>Acetobacteraceae</taxon>
        <taxon>Acetobacter</taxon>
    </lineage>
</organism>
<evidence type="ECO:0000256" key="6">
    <source>
        <dbReference type="ARBA" id="ARBA00022666"/>
    </source>
</evidence>
<dbReference type="Gene3D" id="2.60.120.330">
    <property type="entry name" value="B-lactam Antibiotic, Isopenicillin N Synthase, Chain"/>
    <property type="match status" value="1"/>
</dbReference>
<dbReference type="InterPro" id="IPR044861">
    <property type="entry name" value="IPNS-like_FE2OG_OXY"/>
</dbReference>